<keyword evidence="1" id="KW-1133">Transmembrane helix</keyword>
<organism evidence="3 4">
    <name type="scientific">Pseudohalioglobus lutimaris</name>
    <dbReference type="NCBI Taxonomy" id="1737061"/>
    <lineage>
        <taxon>Bacteria</taxon>
        <taxon>Pseudomonadati</taxon>
        <taxon>Pseudomonadota</taxon>
        <taxon>Gammaproteobacteria</taxon>
        <taxon>Cellvibrionales</taxon>
        <taxon>Halieaceae</taxon>
        <taxon>Pseudohalioglobus</taxon>
    </lineage>
</organism>
<feature type="transmembrane region" description="Helical" evidence="1">
    <location>
        <begin position="57"/>
        <end position="75"/>
    </location>
</feature>
<dbReference type="Pfam" id="PF04773">
    <property type="entry name" value="FecR"/>
    <property type="match status" value="1"/>
</dbReference>
<comment type="caution">
    <text evidence="3">The sequence shown here is derived from an EMBL/GenBank/DDBJ whole genome shotgun (WGS) entry which is preliminary data.</text>
</comment>
<protein>
    <recommendedName>
        <fullName evidence="2">FecR protein domain-containing protein</fullName>
    </recommendedName>
</protein>
<dbReference type="GO" id="GO:0016989">
    <property type="term" value="F:sigma factor antagonist activity"/>
    <property type="evidence" value="ECO:0007669"/>
    <property type="project" value="TreeGrafter"/>
</dbReference>
<gene>
    <name evidence="3" type="ORF">C0039_00540</name>
</gene>
<evidence type="ECO:0000313" key="3">
    <source>
        <dbReference type="EMBL" id="PLW70655.1"/>
    </source>
</evidence>
<name>A0A2N5X839_9GAMM</name>
<sequence length="333" mass="36346">MNESERKDEEDSDISLLLKLAGPREKLPQELKQNWESVFRQELKAAAKSRQSRRRKWIAGVAATVAFCALLLNFIPHSPAPEPVTMVRVSSLSGSAAMTGVDGKTTELEKGMHIATGSLIETGSDSRVGLNYGGYSLRIDINSRVTLHASAVHLVSGQVYASDAVQRIGLTQLNITTPQGSVRDIGTQFTVRVSAEGTVATVRQGIILVDTGASEFQIEAQRGSAARLWVNNMGEVQSTQVSATGENWRWIYALVEPFELEGKSIYDFLQWSVSETGGELVFSRASDELYARRVLLHGSATGLDPERALLTVLEATDLKAQRQGDTLLVSSRR</sequence>
<dbReference type="RefSeq" id="WP_101516967.1">
    <property type="nucleotide sequence ID" value="NZ_PKUS01000001.1"/>
</dbReference>
<keyword evidence="1" id="KW-0812">Transmembrane</keyword>
<evidence type="ECO:0000256" key="1">
    <source>
        <dbReference type="SAM" id="Phobius"/>
    </source>
</evidence>
<dbReference type="AlphaFoldDB" id="A0A2N5X839"/>
<dbReference type="Proteomes" id="UP000235005">
    <property type="component" value="Unassembled WGS sequence"/>
</dbReference>
<dbReference type="InterPro" id="IPR012373">
    <property type="entry name" value="Ferrdict_sens_TM"/>
</dbReference>
<proteinExistence type="predicted"/>
<dbReference type="OrthoDB" id="275800at2"/>
<dbReference type="EMBL" id="PKUS01000001">
    <property type="protein sequence ID" value="PLW70655.1"/>
    <property type="molecule type" value="Genomic_DNA"/>
</dbReference>
<dbReference type="PANTHER" id="PTHR30273">
    <property type="entry name" value="PERIPLASMIC SIGNAL SENSOR AND SIGMA FACTOR ACTIVATOR FECR-RELATED"/>
    <property type="match status" value="1"/>
</dbReference>
<dbReference type="PANTHER" id="PTHR30273:SF2">
    <property type="entry name" value="PROTEIN FECR"/>
    <property type="match status" value="1"/>
</dbReference>
<dbReference type="Gene3D" id="2.60.120.1440">
    <property type="match status" value="1"/>
</dbReference>
<keyword evidence="4" id="KW-1185">Reference proteome</keyword>
<reference evidence="3 4" key="1">
    <citation type="submission" date="2018-01" db="EMBL/GenBank/DDBJ databases">
        <title>The draft genome sequence of Halioglobus lutimaris HF004.</title>
        <authorList>
            <person name="Du Z.-J."/>
            <person name="Shi M.-J."/>
        </authorList>
    </citation>
    <scope>NUCLEOTIDE SEQUENCE [LARGE SCALE GENOMIC DNA]</scope>
    <source>
        <strain evidence="3 4">HF004</strain>
    </source>
</reference>
<feature type="domain" description="FecR protein" evidence="2">
    <location>
        <begin position="120"/>
        <end position="207"/>
    </location>
</feature>
<dbReference type="InterPro" id="IPR006860">
    <property type="entry name" value="FecR"/>
</dbReference>
<evidence type="ECO:0000313" key="4">
    <source>
        <dbReference type="Proteomes" id="UP000235005"/>
    </source>
</evidence>
<keyword evidence="1" id="KW-0472">Membrane</keyword>
<evidence type="ECO:0000259" key="2">
    <source>
        <dbReference type="Pfam" id="PF04773"/>
    </source>
</evidence>
<accession>A0A2N5X839</accession>